<dbReference type="Gene3D" id="3.40.710.10">
    <property type="entry name" value="DD-peptidase/beta-lactamase superfamily"/>
    <property type="match status" value="1"/>
</dbReference>
<evidence type="ECO:0000313" key="4">
    <source>
        <dbReference type="EMBL" id="MDP4527663.1"/>
    </source>
</evidence>
<feature type="chain" id="PRO_5045881102" evidence="2">
    <location>
        <begin position="24"/>
        <end position="544"/>
    </location>
</feature>
<feature type="domain" description="Beta-lactamase-related" evidence="3">
    <location>
        <begin position="156"/>
        <end position="509"/>
    </location>
</feature>
<accession>A0ABT9GL20</accession>
<protein>
    <submittedName>
        <fullName evidence="4">Penicillin binding protein PBP4B</fullName>
    </submittedName>
</protein>
<dbReference type="Proteomes" id="UP001236258">
    <property type="component" value="Unassembled WGS sequence"/>
</dbReference>
<dbReference type="InterPro" id="IPR050789">
    <property type="entry name" value="Diverse_Enzym_Activities"/>
</dbReference>
<reference evidence="4 5" key="1">
    <citation type="submission" date="2023-08" db="EMBL/GenBank/DDBJ databases">
        <authorList>
            <person name="Joshi A."/>
            <person name="Thite S."/>
        </authorList>
    </citation>
    <scope>NUCLEOTIDE SEQUENCE [LARGE SCALE GENOMIC DNA]</scope>
    <source>
        <strain evidence="4 5">1E1</strain>
    </source>
</reference>
<keyword evidence="1" id="KW-0378">Hydrolase</keyword>
<evidence type="ECO:0000259" key="3">
    <source>
        <dbReference type="Pfam" id="PF00144"/>
    </source>
</evidence>
<evidence type="ECO:0000256" key="1">
    <source>
        <dbReference type="ARBA" id="ARBA00022801"/>
    </source>
</evidence>
<proteinExistence type="predicted"/>
<feature type="signal peptide" evidence="2">
    <location>
        <begin position="1"/>
        <end position="23"/>
    </location>
</feature>
<keyword evidence="5" id="KW-1185">Reference proteome</keyword>
<dbReference type="InterPro" id="IPR012338">
    <property type="entry name" value="Beta-lactam/transpept-like"/>
</dbReference>
<dbReference type="RefSeq" id="WP_305943880.1">
    <property type="nucleotide sequence ID" value="NZ_JAUZVY010000001.1"/>
</dbReference>
<dbReference type="NCBIfam" id="NF002968">
    <property type="entry name" value="PRK03642.1"/>
    <property type="match status" value="1"/>
</dbReference>
<keyword evidence="2" id="KW-0732">Signal</keyword>
<dbReference type="Pfam" id="PF00144">
    <property type="entry name" value="Beta-lactamase"/>
    <property type="match status" value="1"/>
</dbReference>
<evidence type="ECO:0000313" key="5">
    <source>
        <dbReference type="Proteomes" id="UP001236258"/>
    </source>
</evidence>
<name>A0ABT9GL20_9GAMM</name>
<dbReference type="PANTHER" id="PTHR43283">
    <property type="entry name" value="BETA-LACTAMASE-RELATED"/>
    <property type="match status" value="1"/>
</dbReference>
<dbReference type="EMBL" id="JAUZVY010000001">
    <property type="protein sequence ID" value="MDP4527663.1"/>
    <property type="molecule type" value="Genomic_DNA"/>
</dbReference>
<dbReference type="SUPFAM" id="SSF56601">
    <property type="entry name" value="beta-lactamase/transpeptidase-like"/>
    <property type="match status" value="1"/>
</dbReference>
<dbReference type="InterPro" id="IPR001466">
    <property type="entry name" value="Beta-lactam-related"/>
</dbReference>
<comment type="caution">
    <text evidence="4">The sequence shown here is derived from an EMBL/GenBank/DDBJ whole genome shotgun (WGS) entry which is preliminary data.</text>
</comment>
<evidence type="ECO:0000256" key="2">
    <source>
        <dbReference type="SAM" id="SignalP"/>
    </source>
</evidence>
<gene>
    <name evidence="4" type="primary">pbp4b</name>
    <name evidence="4" type="ORF">Q3O59_01290</name>
</gene>
<organism evidence="4 5">
    <name type="scientific">Alkalimonas delamerensis</name>
    <dbReference type="NCBI Taxonomy" id="265981"/>
    <lineage>
        <taxon>Bacteria</taxon>
        <taxon>Pseudomonadati</taxon>
        <taxon>Pseudomonadota</taxon>
        <taxon>Gammaproteobacteria</taxon>
        <taxon>Alkalimonas</taxon>
    </lineage>
</organism>
<dbReference type="PANTHER" id="PTHR43283:SF11">
    <property type="entry name" value="BETA-LACTAMASE-RELATED DOMAIN-CONTAINING PROTEIN"/>
    <property type="match status" value="1"/>
</dbReference>
<sequence>MTGKTLLFLAVTAALWLSPGLSAEPRQAGAADWPVPVREPAQLSLTLPEQRSQRAWVNDRRIFYSYQGQGALWLDMQQASSARILVNGQVLTLPAELSKHPMVLSLAGVTRDGLNQLRVAEVKPAGASIQLRLDYPRLKDGSATEAGFSAKRLAELDALIEQEVAAGFPGAVLLIAKNGRVVKESAYGYAKRYDRHGQLLEQPVPMRTDTLFDLASNSKMYGTLYAVMKLVSEGKLDINAPVQRYLPDYRGDGREQRLVRDLLDHSAGYSPELHFFRPDNPLGADFYSVEPERTRRLLVEQVPFERPRGQQSRYSDTGFMLLGVLVEQLTGLSLDRYLEQELYQPLGLKRTLFNPLQKGVPAAEIAATELDGNYRAGMARPFPGMRRGVIRGEVHDEKAFHSMAGVAGHAGLFSTARELAKLMLLAQHGGYGDVPLFSQAVIQQFVRPSVQDHRFGLGWRTAVGGELAWHFGPYASRYAFGHTGWTGTATLVDPYYDLLVVLLTNKKHSPILPQGAGYEFSGDRFETGRYGSIMSLVYEAMLGL</sequence>